<dbReference type="SUPFAM" id="SSF52266">
    <property type="entry name" value="SGNH hydrolase"/>
    <property type="match status" value="1"/>
</dbReference>
<feature type="region of interest" description="Disordered" evidence="1">
    <location>
        <begin position="41"/>
        <end position="71"/>
    </location>
</feature>
<evidence type="ECO:0000256" key="1">
    <source>
        <dbReference type="SAM" id="MobiDB-lite"/>
    </source>
</evidence>
<organism evidence="3 4">
    <name type="scientific">Brooklawnia propionicigenes</name>
    <dbReference type="NCBI Taxonomy" id="3041175"/>
    <lineage>
        <taxon>Bacteria</taxon>
        <taxon>Bacillati</taxon>
        <taxon>Actinomycetota</taxon>
        <taxon>Actinomycetes</taxon>
        <taxon>Propionibacteriales</taxon>
        <taxon>Propionibacteriaceae</taxon>
        <taxon>Brooklawnia</taxon>
    </lineage>
</organism>
<evidence type="ECO:0000313" key="3">
    <source>
        <dbReference type="EMBL" id="BEH02642.1"/>
    </source>
</evidence>
<dbReference type="EMBL" id="AP028056">
    <property type="protein sequence ID" value="BEH02642.1"/>
    <property type="molecule type" value="Genomic_DNA"/>
</dbReference>
<keyword evidence="2" id="KW-0472">Membrane</keyword>
<name>A0AAN0K783_9ACTN</name>
<feature type="compositionally biased region" description="Pro residues" evidence="1">
    <location>
        <begin position="60"/>
        <end position="69"/>
    </location>
</feature>
<sequence>MSKRQRAVSLPIVGLIVLAVITAIVSIVALLQYRPGTQTAIPPASSATQTPQQTDETPTPSEPATPEPTPATALDHFATAFAQGHSVLVFGDGTGNEDDEWVSIWARDHIAHARATEYVLWDRDAAVWGAPLALSSVGQPMTVWNASIRSPQLDYETTRVAQAWQNVDAVLLSYGHVQTADVIAADMQAILDAVRLQSPTVPVAVILQNPDPTASADQQQATVAAIAAWAQAQSLATIDVYAGFPQNQAERDALVELDGSPNEQGSQLFARIVADALPLA</sequence>
<dbReference type="InterPro" id="IPR036514">
    <property type="entry name" value="SGNH_hydro_sf"/>
</dbReference>
<dbReference type="KEGG" id="broo:brsh051_19230"/>
<dbReference type="Gene3D" id="3.40.50.1110">
    <property type="entry name" value="SGNH hydrolase"/>
    <property type="match status" value="1"/>
</dbReference>
<evidence type="ECO:0000256" key="2">
    <source>
        <dbReference type="SAM" id="Phobius"/>
    </source>
</evidence>
<gene>
    <name evidence="3" type="ORF">brsh051_19230</name>
</gene>
<keyword evidence="4" id="KW-1185">Reference proteome</keyword>
<feature type="compositionally biased region" description="Low complexity" evidence="1">
    <location>
        <begin position="48"/>
        <end position="59"/>
    </location>
</feature>
<keyword evidence="2" id="KW-1133">Transmembrane helix</keyword>
<accession>A0AAN0K783</accession>
<evidence type="ECO:0000313" key="4">
    <source>
        <dbReference type="Proteomes" id="UP001431656"/>
    </source>
</evidence>
<dbReference type="AlphaFoldDB" id="A0AAN0K783"/>
<reference evidence="3" key="1">
    <citation type="journal article" date="2024" name="Int. J. Syst. Evol. Microbiol.">
        <title>Brooklawnia propionicigenes sp. nov., a facultatively anaerobic, propionate-producing bacterium isolated from a methanogenic reactor treating waste from cattle farms.</title>
        <authorList>
            <person name="Akita Y."/>
            <person name="Ueki A."/>
            <person name="Tonouchi A."/>
            <person name="Sugawara Y."/>
            <person name="Honma S."/>
            <person name="Kaku N."/>
            <person name="Ueki K."/>
        </authorList>
    </citation>
    <scope>NUCLEOTIDE SEQUENCE</scope>
    <source>
        <strain evidence="3">SH051</strain>
    </source>
</reference>
<dbReference type="Proteomes" id="UP001431656">
    <property type="component" value="Chromosome"/>
</dbReference>
<protein>
    <submittedName>
        <fullName evidence="3">Uncharacterized protein</fullName>
    </submittedName>
</protein>
<keyword evidence="2" id="KW-0812">Transmembrane</keyword>
<dbReference type="RefSeq" id="WP_286264449.1">
    <property type="nucleotide sequence ID" value="NZ_AP028056.1"/>
</dbReference>
<feature type="transmembrane region" description="Helical" evidence="2">
    <location>
        <begin position="12"/>
        <end position="33"/>
    </location>
</feature>
<proteinExistence type="predicted"/>